<dbReference type="Proteomes" id="UP000298252">
    <property type="component" value="Unassembled WGS sequence"/>
</dbReference>
<dbReference type="Pfam" id="PF08220">
    <property type="entry name" value="HTH_DeoR"/>
    <property type="match status" value="1"/>
</dbReference>
<keyword evidence="3" id="KW-0804">Transcription</keyword>
<dbReference type="EMBL" id="SOFD01000002">
    <property type="protein sequence ID" value="TFB82328.1"/>
    <property type="molecule type" value="Genomic_DNA"/>
</dbReference>
<dbReference type="EMBL" id="FNIB01000008">
    <property type="protein sequence ID" value="SDN95011.1"/>
    <property type="molecule type" value="Genomic_DNA"/>
</dbReference>
<dbReference type="InterPro" id="IPR001034">
    <property type="entry name" value="DeoR_HTH"/>
</dbReference>
<evidence type="ECO:0000313" key="8">
    <source>
        <dbReference type="Proteomes" id="UP000298252"/>
    </source>
</evidence>
<dbReference type="SUPFAM" id="SSF100950">
    <property type="entry name" value="NagB/RpiA/CoA transferase-like"/>
    <property type="match status" value="1"/>
</dbReference>
<reference evidence="5 7" key="1">
    <citation type="submission" date="2016-10" db="EMBL/GenBank/DDBJ databases">
        <authorList>
            <person name="Varghese N."/>
            <person name="Submissions S."/>
        </authorList>
    </citation>
    <scope>NUCLEOTIDE SEQUENCE [LARGE SCALE GENOMIC DNA]</scope>
    <source>
        <strain evidence="5 7">CGMCC 1.11215</strain>
    </source>
</reference>
<dbReference type="SUPFAM" id="SSF46785">
    <property type="entry name" value="Winged helix' DNA-binding domain"/>
    <property type="match status" value="1"/>
</dbReference>
<dbReference type="Pfam" id="PF00455">
    <property type="entry name" value="DeoRC"/>
    <property type="match status" value="1"/>
</dbReference>
<dbReference type="AlphaFoldDB" id="A0A4R8VHZ9"/>
<evidence type="ECO:0000256" key="1">
    <source>
        <dbReference type="ARBA" id="ARBA00023015"/>
    </source>
</evidence>
<keyword evidence="8" id="KW-1185">Reference proteome</keyword>
<keyword evidence="2" id="KW-0238">DNA-binding</keyword>
<dbReference type="GO" id="GO:0003700">
    <property type="term" value="F:DNA-binding transcription factor activity"/>
    <property type="evidence" value="ECO:0007669"/>
    <property type="project" value="InterPro"/>
</dbReference>
<protein>
    <submittedName>
        <fullName evidence="6">DeoR/GlpR transcriptional regulator</fullName>
    </submittedName>
    <submittedName>
        <fullName evidence="5">Transcriptional regulator, DeoR family</fullName>
    </submittedName>
</protein>
<keyword evidence="1" id="KW-0805">Transcription regulation</keyword>
<accession>A0A4R8VHZ9</accession>
<dbReference type="SMART" id="SM01134">
    <property type="entry name" value="DeoRC"/>
    <property type="match status" value="1"/>
</dbReference>
<dbReference type="PRINTS" id="PR00037">
    <property type="entry name" value="HTHLACR"/>
</dbReference>
<evidence type="ECO:0000256" key="3">
    <source>
        <dbReference type="ARBA" id="ARBA00023163"/>
    </source>
</evidence>
<dbReference type="InterPro" id="IPR036390">
    <property type="entry name" value="WH_DNA-bd_sf"/>
</dbReference>
<dbReference type="InterPro" id="IPR014036">
    <property type="entry name" value="DeoR-like_C"/>
</dbReference>
<dbReference type="PANTHER" id="PTHR30363:SF44">
    <property type="entry name" value="AGA OPERON TRANSCRIPTIONAL REPRESSOR-RELATED"/>
    <property type="match status" value="1"/>
</dbReference>
<dbReference type="GO" id="GO:0003677">
    <property type="term" value="F:DNA binding"/>
    <property type="evidence" value="ECO:0007669"/>
    <property type="project" value="UniProtKB-KW"/>
</dbReference>
<reference evidence="6 8" key="2">
    <citation type="submission" date="2019-03" db="EMBL/GenBank/DDBJ databases">
        <title>Genomics of glacier-inhabiting Cryobacterium strains.</title>
        <authorList>
            <person name="Liu Q."/>
            <person name="Xin Y.-H."/>
        </authorList>
    </citation>
    <scope>NUCLEOTIDE SEQUENCE [LARGE SCALE GENOMIC DNA]</scope>
    <source>
        <strain evidence="6 8">Hh8</strain>
    </source>
</reference>
<sequence length="253" mass="27199">MATTGSTESEERRRQLLASLEHENVIRLTEAAGTLGVSAMTIRRDLADLEAEGLLRRVRGGAISVIGPRPFEERRSVRSRAKELIADKALALVPRFGSIAFDASTTVGTMASRLGPRSGLIVSTNSYPTYASLKGTLGVNPILIGGETEESTDTFVGPLAVQAAQSLRYVRFFASASAVDATFGTTEVSLAEAQMKQAFARVSKEIVLCIDSSKLHQQATAASLELSKIAVLITELDPGDSQLDEFRDRVELR</sequence>
<evidence type="ECO:0000259" key="4">
    <source>
        <dbReference type="PROSITE" id="PS51000"/>
    </source>
</evidence>
<dbReference type="PROSITE" id="PS00894">
    <property type="entry name" value="HTH_DEOR_1"/>
    <property type="match status" value="1"/>
</dbReference>
<name>A0A4R8VHZ9_9MICO</name>
<dbReference type="PANTHER" id="PTHR30363">
    <property type="entry name" value="HTH-TYPE TRANSCRIPTIONAL REGULATOR SRLR-RELATED"/>
    <property type="match status" value="1"/>
</dbReference>
<dbReference type="Gene3D" id="1.10.10.10">
    <property type="entry name" value="Winged helix-like DNA-binding domain superfamily/Winged helix DNA-binding domain"/>
    <property type="match status" value="1"/>
</dbReference>
<dbReference type="InterPro" id="IPR018356">
    <property type="entry name" value="Tscrpt_reg_HTH_DeoR_CS"/>
</dbReference>
<dbReference type="InterPro" id="IPR050313">
    <property type="entry name" value="Carb_Metab_HTH_regulators"/>
</dbReference>
<dbReference type="InterPro" id="IPR037171">
    <property type="entry name" value="NagB/RpiA_transferase-like"/>
</dbReference>
<evidence type="ECO:0000313" key="7">
    <source>
        <dbReference type="Proteomes" id="UP000199639"/>
    </source>
</evidence>
<proteinExistence type="predicted"/>
<dbReference type="InterPro" id="IPR036388">
    <property type="entry name" value="WH-like_DNA-bd_sf"/>
</dbReference>
<gene>
    <name evidence="6" type="ORF">E3O21_01060</name>
    <name evidence="5" type="ORF">SAMN05216368_108177</name>
</gene>
<dbReference type="STRING" id="1424659.SAMN05216368_108177"/>
<dbReference type="PROSITE" id="PS51000">
    <property type="entry name" value="HTH_DEOR_2"/>
    <property type="match status" value="1"/>
</dbReference>
<feature type="domain" description="HTH deoR-type" evidence="4">
    <location>
        <begin position="9"/>
        <end position="64"/>
    </location>
</feature>
<evidence type="ECO:0000313" key="5">
    <source>
        <dbReference type="EMBL" id="SDN95011.1"/>
    </source>
</evidence>
<evidence type="ECO:0000313" key="6">
    <source>
        <dbReference type="EMBL" id="TFB82328.1"/>
    </source>
</evidence>
<dbReference type="Proteomes" id="UP000199639">
    <property type="component" value="Unassembled WGS sequence"/>
</dbReference>
<dbReference type="SMART" id="SM00420">
    <property type="entry name" value="HTH_DEOR"/>
    <property type="match status" value="1"/>
</dbReference>
<organism evidence="5 7">
    <name type="scientific">Cryobacterium flavum</name>
    <dbReference type="NCBI Taxonomy" id="1424659"/>
    <lineage>
        <taxon>Bacteria</taxon>
        <taxon>Bacillati</taxon>
        <taxon>Actinomycetota</taxon>
        <taxon>Actinomycetes</taxon>
        <taxon>Micrococcales</taxon>
        <taxon>Microbacteriaceae</taxon>
        <taxon>Cryobacterium</taxon>
    </lineage>
</organism>
<evidence type="ECO:0000256" key="2">
    <source>
        <dbReference type="ARBA" id="ARBA00023125"/>
    </source>
</evidence>